<dbReference type="PROSITE" id="PS00622">
    <property type="entry name" value="HTH_LUXR_1"/>
    <property type="match status" value="1"/>
</dbReference>
<feature type="domain" description="HTH luxR-type" evidence="6">
    <location>
        <begin position="140"/>
        <end position="167"/>
    </location>
</feature>
<protein>
    <submittedName>
        <fullName evidence="7">RNA polymerase sigma-70 factor, ECF subfamily</fullName>
    </submittedName>
</protein>
<organism evidence="7 8">
    <name type="scientific">Acetanaerobacterium elongatum</name>
    <dbReference type="NCBI Taxonomy" id="258515"/>
    <lineage>
        <taxon>Bacteria</taxon>
        <taxon>Bacillati</taxon>
        <taxon>Bacillota</taxon>
        <taxon>Clostridia</taxon>
        <taxon>Eubacteriales</taxon>
        <taxon>Oscillospiraceae</taxon>
        <taxon>Acetanaerobacterium</taxon>
    </lineage>
</organism>
<dbReference type="CDD" id="cd06171">
    <property type="entry name" value="Sigma70_r4"/>
    <property type="match status" value="1"/>
</dbReference>
<evidence type="ECO:0000313" key="8">
    <source>
        <dbReference type="Proteomes" id="UP000199182"/>
    </source>
</evidence>
<dbReference type="Gene3D" id="1.10.1740.10">
    <property type="match status" value="1"/>
</dbReference>
<dbReference type="InterPro" id="IPR039425">
    <property type="entry name" value="RNA_pol_sigma-70-like"/>
</dbReference>
<evidence type="ECO:0000256" key="3">
    <source>
        <dbReference type="ARBA" id="ARBA00023082"/>
    </source>
</evidence>
<dbReference type="GO" id="GO:0003677">
    <property type="term" value="F:DNA binding"/>
    <property type="evidence" value="ECO:0007669"/>
    <property type="project" value="UniProtKB-KW"/>
</dbReference>
<dbReference type="AlphaFoldDB" id="A0A1H0CNP8"/>
<dbReference type="InterPro" id="IPR036388">
    <property type="entry name" value="WH-like_DNA-bd_sf"/>
</dbReference>
<keyword evidence="5" id="KW-0804">Transcription</keyword>
<dbReference type="Gene3D" id="1.10.10.10">
    <property type="entry name" value="Winged helix-like DNA-binding domain superfamily/Winged helix DNA-binding domain"/>
    <property type="match status" value="1"/>
</dbReference>
<name>A0A1H0CNP8_9FIRM</name>
<dbReference type="Proteomes" id="UP000199182">
    <property type="component" value="Unassembled WGS sequence"/>
</dbReference>
<keyword evidence="8" id="KW-1185">Reference proteome</keyword>
<dbReference type="InterPro" id="IPR013249">
    <property type="entry name" value="RNA_pol_sigma70_r4_t2"/>
</dbReference>
<proteinExistence type="inferred from homology"/>
<evidence type="ECO:0000313" key="7">
    <source>
        <dbReference type="EMBL" id="SDN59537.1"/>
    </source>
</evidence>
<sequence length="175" mass="20189">METTLSLVGLAKNGDKQAFGDLYNEIYKDLYRFAYYTLGNREDAEDAVSETFLEGYKGLKNLRDETLFKPWMMRILSIRCKRKIKQYVTTRQKIDPEDISEHVISFDLNTDNDEKLALLAALSTIDYSERTILVLAVVEGYKTREIADILGCPQGTVSSKLYRTLKKLRAELERK</sequence>
<evidence type="ECO:0000256" key="4">
    <source>
        <dbReference type="ARBA" id="ARBA00023125"/>
    </source>
</evidence>
<dbReference type="STRING" id="258515.SAMN05192585_12417"/>
<reference evidence="7 8" key="1">
    <citation type="submission" date="2016-10" db="EMBL/GenBank/DDBJ databases">
        <authorList>
            <person name="de Groot N.N."/>
        </authorList>
    </citation>
    <scope>NUCLEOTIDE SEQUENCE [LARGE SCALE GENOMIC DNA]</scope>
    <source>
        <strain evidence="7 8">CGMCC 1.5012</strain>
    </source>
</reference>
<dbReference type="InterPro" id="IPR013325">
    <property type="entry name" value="RNA_pol_sigma_r2"/>
</dbReference>
<evidence type="ECO:0000256" key="2">
    <source>
        <dbReference type="ARBA" id="ARBA00023015"/>
    </source>
</evidence>
<dbReference type="Pfam" id="PF08281">
    <property type="entry name" value="Sigma70_r4_2"/>
    <property type="match status" value="1"/>
</dbReference>
<dbReference type="EMBL" id="FNID01000024">
    <property type="protein sequence ID" value="SDN59537.1"/>
    <property type="molecule type" value="Genomic_DNA"/>
</dbReference>
<dbReference type="InterPro" id="IPR014284">
    <property type="entry name" value="RNA_pol_sigma-70_dom"/>
</dbReference>
<dbReference type="SUPFAM" id="SSF88659">
    <property type="entry name" value="Sigma3 and sigma4 domains of RNA polymerase sigma factors"/>
    <property type="match status" value="1"/>
</dbReference>
<dbReference type="PANTHER" id="PTHR43133:SF8">
    <property type="entry name" value="RNA POLYMERASE SIGMA FACTOR HI_1459-RELATED"/>
    <property type="match status" value="1"/>
</dbReference>
<dbReference type="GO" id="GO:0006352">
    <property type="term" value="P:DNA-templated transcription initiation"/>
    <property type="evidence" value="ECO:0007669"/>
    <property type="project" value="InterPro"/>
</dbReference>
<evidence type="ECO:0000259" key="6">
    <source>
        <dbReference type="PROSITE" id="PS00622"/>
    </source>
</evidence>
<comment type="similarity">
    <text evidence="1">Belongs to the sigma-70 factor family. ECF subfamily.</text>
</comment>
<dbReference type="PANTHER" id="PTHR43133">
    <property type="entry name" value="RNA POLYMERASE ECF-TYPE SIGMA FACTO"/>
    <property type="match status" value="1"/>
</dbReference>
<dbReference type="InterPro" id="IPR000792">
    <property type="entry name" value="Tscrpt_reg_LuxR_C"/>
</dbReference>
<keyword evidence="4" id="KW-0238">DNA-binding</keyword>
<dbReference type="NCBIfam" id="TIGR02937">
    <property type="entry name" value="sigma70-ECF"/>
    <property type="match status" value="1"/>
</dbReference>
<dbReference type="OrthoDB" id="9782703at2"/>
<gene>
    <name evidence="7" type="ORF">SAMN05192585_12417</name>
</gene>
<dbReference type="GO" id="GO:0016987">
    <property type="term" value="F:sigma factor activity"/>
    <property type="evidence" value="ECO:0007669"/>
    <property type="project" value="UniProtKB-KW"/>
</dbReference>
<keyword evidence="3" id="KW-0731">Sigma factor</keyword>
<dbReference type="InterPro" id="IPR007627">
    <property type="entry name" value="RNA_pol_sigma70_r2"/>
</dbReference>
<dbReference type="SUPFAM" id="SSF88946">
    <property type="entry name" value="Sigma2 domain of RNA polymerase sigma factors"/>
    <property type="match status" value="1"/>
</dbReference>
<evidence type="ECO:0000256" key="5">
    <source>
        <dbReference type="ARBA" id="ARBA00023163"/>
    </source>
</evidence>
<evidence type="ECO:0000256" key="1">
    <source>
        <dbReference type="ARBA" id="ARBA00010641"/>
    </source>
</evidence>
<dbReference type="Pfam" id="PF04542">
    <property type="entry name" value="Sigma70_r2"/>
    <property type="match status" value="1"/>
</dbReference>
<dbReference type="RefSeq" id="WP_092641219.1">
    <property type="nucleotide sequence ID" value="NZ_FNID01000024.1"/>
</dbReference>
<dbReference type="InterPro" id="IPR013324">
    <property type="entry name" value="RNA_pol_sigma_r3/r4-like"/>
</dbReference>
<accession>A0A1H0CNP8</accession>
<keyword evidence="2" id="KW-0805">Transcription regulation</keyword>